<dbReference type="AlphaFoldDB" id="A0A812C0Q3"/>
<feature type="transmembrane region" description="Helical" evidence="10">
    <location>
        <begin position="271"/>
        <end position="292"/>
    </location>
</feature>
<evidence type="ECO:0000256" key="3">
    <source>
        <dbReference type="ARBA" id="ARBA00022448"/>
    </source>
</evidence>
<dbReference type="PANTHER" id="PTHR12289:SF41">
    <property type="entry name" value="FAILED AXON CONNECTIONS-RELATED"/>
    <property type="match status" value="1"/>
</dbReference>
<evidence type="ECO:0000256" key="2">
    <source>
        <dbReference type="ARBA" id="ARBA00009170"/>
    </source>
</evidence>
<reference evidence="13" key="1">
    <citation type="submission" date="2021-01" db="EMBL/GenBank/DDBJ databases">
        <authorList>
            <person name="Li R."/>
            <person name="Bekaert M."/>
        </authorList>
    </citation>
    <scope>NUCLEOTIDE SEQUENCE</scope>
    <source>
        <strain evidence="13">Farmed</strain>
    </source>
</reference>
<dbReference type="Proteomes" id="UP000597762">
    <property type="component" value="Unassembled WGS sequence"/>
</dbReference>
<evidence type="ECO:0000256" key="6">
    <source>
        <dbReference type="ARBA" id="ARBA00023128"/>
    </source>
</evidence>
<evidence type="ECO:0000313" key="14">
    <source>
        <dbReference type="Proteomes" id="UP000597762"/>
    </source>
</evidence>
<feature type="domain" description="Metaxin glutathione S-transferase" evidence="12">
    <location>
        <begin position="171"/>
        <end position="234"/>
    </location>
</feature>
<dbReference type="EMBL" id="CAHIKZ030001001">
    <property type="protein sequence ID" value="CAE1248533.1"/>
    <property type="molecule type" value="Genomic_DNA"/>
</dbReference>
<dbReference type="CDD" id="cd03078">
    <property type="entry name" value="GST_N_Metaxin1_like"/>
    <property type="match status" value="1"/>
</dbReference>
<sequence length="340" mass="38604">MEGDIELDIWHGDWGLPTVEPKCLAVLTYCKFSGVPVIVRKTGNPLKSPSGELPVLRHGNEIQGTTEDILNYLREHQWGCDNKLSNIQCADTIAFCSLLEEKLLPAILHLWWIDGKNYIDLTRPGFAKASPFPLNFILPGNMRRKARLRIYSKNGENVTDGEVDLRIYKDAKQCLNLLSKKLGNAPFFFGDRPSSFDAFVFGYLAPIMKAPLSNNQLQSHLLACPNLTHFCKRILKDYFPNDIYENEKKKENTKKQMSGLAEDNPNKTKNMILAGIFAITAMVGYAFAIGLIQIELSDKESEEEENPELHKSQPETDKHHENQQTYEQFEPLFEEPGGEE</sequence>
<evidence type="ECO:0000256" key="8">
    <source>
        <dbReference type="PIRNR" id="PIRNR038150"/>
    </source>
</evidence>
<keyword evidence="5" id="KW-0653">Protein transport</keyword>
<evidence type="ECO:0000256" key="5">
    <source>
        <dbReference type="ARBA" id="ARBA00022927"/>
    </source>
</evidence>
<proteinExistence type="inferred from homology"/>
<evidence type="ECO:0000259" key="12">
    <source>
        <dbReference type="Pfam" id="PF17171"/>
    </source>
</evidence>
<accession>A0A812C0Q3</accession>
<dbReference type="SUPFAM" id="SSF47616">
    <property type="entry name" value="GST C-terminal domain-like"/>
    <property type="match status" value="1"/>
</dbReference>
<dbReference type="GO" id="GO:0015031">
    <property type="term" value="P:protein transport"/>
    <property type="evidence" value="ECO:0007669"/>
    <property type="project" value="UniProtKB-KW"/>
</dbReference>
<keyword evidence="10" id="KW-0812">Transmembrane</keyword>
<protein>
    <recommendedName>
        <fullName evidence="8">Metaxin</fullName>
    </recommendedName>
</protein>
<dbReference type="SFLD" id="SFLDS00019">
    <property type="entry name" value="Glutathione_Transferase_(cytos"/>
    <property type="match status" value="1"/>
</dbReference>
<dbReference type="InterPro" id="IPR033468">
    <property type="entry name" value="Metaxin_GST"/>
</dbReference>
<keyword evidence="6" id="KW-0496">Mitochondrion</keyword>
<comment type="subcellular location">
    <subcellularLocation>
        <location evidence="1 8">Mitochondrion outer membrane</location>
    </subcellularLocation>
</comment>
<dbReference type="InterPro" id="IPR040079">
    <property type="entry name" value="Glutathione_S-Trfase"/>
</dbReference>
<evidence type="ECO:0000259" key="11">
    <source>
        <dbReference type="Pfam" id="PF10568"/>
    </source>
</evidence>
<evidence type="ECO:0000256" key="4">
    <source>
        <dbReference type="ARBA" id="ARBA00022787"/>
    </source>
</evidence>
<dbReference type="Pfam" id="PF10568">
    <property type="entry name" value="Tom37"/>
    <property type="match status" value="1"/>
</dbReference>
<evidence type="ECO:0000256" key="7">
    <source>
        <dbReference type="ARBA" id="ARBA00023136"/>
    </source>
</evidence>
<feature type="region of interest" description="Disordered" evidence="9">
    <location>
        <begin position="299"/>
        <end position="340"/>
    </location>
</feature>
<keyword evidence="10" id="KW-1133">Transmembrane helix</keyword>
<dbReference type="PIRSF" id="PIRSF038150">
    <property type="entry name" value="Metaxin"/>
    <property type="match status" value="1"/>
</dbReference>
<dbReference type="InterPro" id="IPR017410">
    <property type="entry name" value="Metaxin1/3"/>
</dbReference>
<evidence type="ECO:0000313" key="13">
    <source>
        <dbReference type="EMBL" id="CAE1248533.1"/>
    </source>
</evidence>
<keyword evidence="14" id="KW-1185">Reference proteome</keyword>
<feature type="compositionally biased region" description="Basic and acidic residues" evidence="9">
    <location>
        <begin position="307"/>
        <end position="322"/>
    </location>
</feature>
<dbReference type="CDD" id="cd03212">
    <property type="entry name" value="GST_C_Metaxin1_3"/>
    <property type="match status" value="1"/>
</dbReference>
<dbReference type="InterPro" id="IPR036282">
    <property type="entry name" value="Glutathione-S-Trfase_C_sf"/>
</dbReference>
<comment type="caution">
    <text evidence="13">The sequence shown here is derived from an EMBL/GenBank/DDBJ whole genome shotgun (WGS) entry which is preliminary data.</text>
</comment>
<dbReference type="SFLD" id="SFLDG01180">
    <property type="entry name" value="SUF1"/>
    <property type="match status" value="1"/>
</dbReference>
<feature type="domain" description="Mitochondrial outer membrane transport complex Sam37/metaxin N-terminal" evidence="11">
    <location>
        <begin position="23"/>
        <end position="143"/>
    </location>
</feature>
<dbReference type="OrthoDB" id="5835136at2759"/>
<gene>
    <name evidence="13" type="ORF">SPHA_26215</name>
</gene>
<keyword evidence="7 10" id="KW-0472">Membrane</keyword>
<dbReference type="Pfam" id="PF17171">
    <property type="entry name" value="GST_C_6"/>
    <property type="match status" value="1"/>
</dbReference>
<dbReference type="InterPro" id="IPR050931">
    <property type="entry name" value="Mito_Protein_Transport_Metaxin"/>
</dbReference>
<dbReference type="GO" id="GO:0001401">
    <property type="term" value="C:SAM complex"/>
    <property type="evidence" value="ECO:0007669"/>
    <property type="project" value="InterPro"/>
</dbReference>
<evidence type="ECO:0000256" key="9">
    <source>
        <dbReference type="SAM" id="MobiDB-lite"/>
    </source>
</evidence>
<dbReference type="InterPro" id="IPR019564">
    <property type="entry name" value="Sam37/metaxin_N"/>
</dbReference>
<keyword evidence="3" id="KW-0813">Transport</keyword>
<comment type="similarity">
    <text evidence="2 8">Belongs to the metaxin family.</text>
</comment>
<organism evidence="13 14">
    <name type="scientific">Acanthosepion pharaonis</name>
    <name type="common">Pharaoh cuttlefish</name>
    <name type="synonym">Sepia pharaonis</name>
    <dbReference type="NCBI Taxonomy" id="158019"/>
    <lineage>
        <taxon>Eukaryota</taxon>
        <taxon>Metazoa</taxon>
        <taxon>Spiralia</taxon>
        <taxon>Lophotrochozoa</taxon>
        <taxon>Mollusca</taxon>
        <taxon>Cephalopoda</taxon>
        <taxon>Coleoidea</taxon>
        <taxon>Decapodiformes</taxon>
        <taxon>Sepiida</taxon>
        <taxon>Sepiina</taxon>
        <taxon>Sepiidae</taxon>
        <taxon>Acanthosepion</taxon>
    </lineage>
</organism>
<name>A0A812C0Q3_ACAPH</name>
<evidence type="ECO:0000256" key="10">
    <source>
        <dbReference type="SAM" id="Phobius"/>
    </source>
</evidence>
<evidence type="ECO:0000256" key="1">
    <source>
        <dbReference type="ARBA" id="ARBA00004294"/>
    </source>
</evidence>
<dbReference type="GO" id="GO:0007005">
    <property type="term" value="P:mitochondrion organization"/>
    <property type="evidence" value="ECO:0007669"/>
    <property type="project" value="InterPro"/>
</dbReference>
<keyword evidence="4 8" id="KW-1000">Mitochondrion outer membrane</keyword>
<dbReference type="PANTHER" id="PTHR12289">
    <property type="entry name" value="METAXIN RELATED"/>
    <property type="match status" value="1"/>
</dbReference>